<gene>
    <name evidence="3" type="ORF">COCCADRAFT_24217</name>
</gene>
<evidence type="ECO:0008006" key="5">
    <source>
        <dbReference type="Google" id="ProtNLM"/>
    </source>
</evidence>
<feature type="compositionally biased region" description="Low complexity" evidence="1">
    <location>
        <begin position="281"/>
        <end position="297"/>
    </location>
</feature>
<dbReference type="OrthoDB" id="3695731at2759"/>
<accession>W6Y8H7</accession>
<feature type="chain" id="PRO_5004886168" description="REJ domain-containing protein" evidence="2">
    <location>
        <begin position="19"/>
        <end position="334"/>
    </location>
</feature>
<proteinExistence type="predicted"/>
<keyword evidence="4" id="KW-1185">Reference proteome</keyword>
<reference evidence="3 4" key="1">
    <citation type="journal article" date="2013" name="PLoS Genet.">
        <title>Comparative genome structure, secondary metabolite, and effector coding capacity across Cochliobolus pathogens.</title>
        <authorList>
            <person name="Condon B.J."/>
            <person name="Leng Y."/>
            <person name="Wu D."/>
            <person name="Bushley K.E."/>
            <person name="Ohm R.A."/>
            <person name="Otillar R."/>
            <person name="Martin J."/>
            <person name="Schackwitz W."/>
            <person name="Grimwood J."/>
            <person name="MohdZainudin N."/>
            <person name="Xue C."/>
            <person name="Wang R."/>
            <person name="Manning V.A."/>
            <person name="Dhillon B."/>
            <person name="Tu Z.J."/>
            <person name="Steffenson B.J."/>
            <person name="Salamov A."/>
            <person name="Sun H."/>
            <person name="Lowry S."/>
            <person name="LaButti K."/>
            <person name="Han J."/>
            <person name="Copeland A."/>
            <person name="Lindquist E."/>
            <person name="Barry K."/>
            <person name="Schmutz J."/>
            <person name="Baker S.E."/>
            <person name="Ciuffetti L.M."/>
            <person name="Grigoriev I.V."/>
            <person name="Zhong S."/>
            <person name="Turgeon B.G."/>
        </authorList>
    </citation>
    <scope>NUCLEOTIDE SEQUENCE [LARGE SCALE GENOMIC DNA]</scope>
    <source>
        <strain evidence="3 4">26-R-13</strain>
    </source>
</reference>
<feature type="compositionally biased region" description="Polar residues" evidence="1">
    <location>
        <begin position="251"/>
        <end position="267"/>
    </location>
</feature>
<organism evidence="3 4">
    <name type="scientific">Cochliobolus carbonum (strain 26-R-13)</name>
    <name type="common">Maize leaf spot fungus</name>
    <name type="synonym">Bipolaris zeicola</name>
    <dbReference type="NCBI Taxonomy" id="930089"/>
    <lineage>
        <taxon>Eukaryota</taxon>
        <taxon>Fungi</taxon>
        <taxon>Dikarya</taxon>
        <taxon>Ascomycota</taxon>
        <taxon>Pezizomycotina</taxon>
        <taxon>Dothideomycetes</taxon>
        <taxon>Pleosporomycetidae</taxon>
        <taxon>Pleosporales</taxon>
        <taxon>Pleosporineae</taxon>
        <taxon>Pleosporaceae</taxon>
        <taxon>Bipolaris</taxon>
    </lineage>
</organism>
<evidence type="ECO:0000313" key="4">
    <source>
        <dbReference type="Proteomes" id="UP000053841"/>
    </source>
</evidence>
<dbReference type="Proteomes" id="UP000053841">
    <property type="component" value="Unassembled WGS sequence"/>
</dbReference>
<dbReference type="EMBL" id="KI964568">
    <property type="protein sequence ID" value="EUC35927.1"/>
    <property type="molecule type" value="Genomic_DNA"/>
</dbReference>
<dbReference type="RefSeq" id="XP_007709769.1">
    <property type="nucleotide sequence ID" value="XM_007711579.1"/>
</dbReference>
<name>W6Y8H7_COCC2</name>
<dbReference type="AlphaFoldDB" id="W6Y8H7"/>
<dbReference type="KEGG" id="bze:COCCADRAFT_24217"/>
<sequence length="334" mass="33232">MRSPSVWMLSAMSTRVLGNVVQKAYEMNATTSAVILPPYPSGSRAPVLLSSTQLCETSTNPSVQFTASIVPYPSVSPTTSSFPTPTAMSVSTSSRVLLDVRPLTVTTIPSGTNTPSSAFGSASSSQVAFTPIVVPASTASYTIDLPVLSSILIPGLTPPAISTRTATASTTTSQGLSTSLPTPSGSASSALATTTTSVAVASSISVASSAASSVSVSSGSATSSVAITSSGSITSSVLSGTSTIEFPTSPPFSYNPSASRGSATPISRPTPEPSNAIVAGSTLSTSSTASPTAETEIPPAPPAPSAAGAPGGLSSRGKEIVWWVAFFVPFLLAV</sequence>
<feature type="signal peptide" evidence="2">
    <location>
        <begin position="1"/>
        <end position="18"/>
    </location>
</feature>
<keyword evidence="2" id="KW-0732">Signal</keyword>
<feature type="region of interest" description="Disordered" evidence="1">
    <location>
        <begin position="164"/>
        <end position="188"/>
    </location>
</feature>
<feature type="region of interest" description="Disordered" evidence="1">
    <location>
        <begin position="249"/>
        <end position="311"/>
    </location>
</feature>
<evidence type="ECO:0000256" key="2">
    <source>
        <dbReference type="SAM" id="SignalP"/>
    </source>
</evidence>
<dbReference type="GeneID" id="19145562"/>
<protein>
    <recommendedName>
        <fullName evidence="5">REJ domain-containing protein</fullName>
    </recommendedName>
</protein>
<evidence type="ECO:0000313" key="3">
    <source>
        <dbReference type="EMBL" id="EUC35927.1"/>
    </source>
</evidence>
<evidence type="ECO:0000256" key="1">
    <source>
        <dbReference type="SAM" id="MobiDB-lite"/>
    </source>
</evidence>
<dbReference type="HOGENOM" id="CLU_831514_0_0_1"/>